<dbReference type="Pfam" id="PF19578">
    <property type="entry name" value="DUF6090"/>
    <property type="match status" value="1"/>
</dbReference>
<keyword evidence="1" id="KW-0812">Transmembrane</keyword>
<accession>A0AAU7MYI8</accession>
<reference evidence="2" key="1">
    <citation type="submission" date="2024-05" db="EMBL/GenBank/DDBJ databases">
        <title>Draft Genome Sequences of Flagellimonas sp. MMG031 and Marinobacter sp. MMG032 Isolated from the dinoflagellate Symbiodinium pilosum.</title>
        <authorList>
            <person name="Shikuma N.J."/>
            <person name="Farrell M.V."/>
        </authorList>
    </citation>
    <scope>NUCLEOTIDE SEQUENCE</scope>
    <source>
        <strain evidence="2">MMG031</strain>
    </source>
</reference>
<feature type="transmembrane region" description="Helical" evidence="1">
    <location>
        <begin position="21"/>
        <end position="42"/>
    </location>
</feature>
<keyword evidence="1" id="KW-0472">Membrane</keyword>
<proteinExistence type="predicted"/>
<organism evidence="2">
    <name type="scientific">Flagellimonas sp. MMG031</name>
    <dbReference type="NCBI Taxonomy" id="3158549"/>
    <lineage>
        <taxon>Bacteria</taxon>
        <taxon>Pseudomonadati</taxon>
        <taxon>Bacteroidota</taxon>
        <taxon>Flavobacteriia</taxon>
        <taxon>Flavobacteriales</taxon>
        <taxon>Flavobacteriaceae</taxon>
        <taxon>Flagellimonas</taxon>
    </lineage>
</organism>
<dbReference type="InterPro" id="IPR045749">
    <property type="entry name" value="DUF6090"/>
</dbReference>
<evidence type="ECO:0000256" key="1">
    <source>
        <dbReference type="SAM" id="Phobius"/>
    </source>
</evidence>
<gene>
    <name evidence="2" type="ORF">ABNE31_17105</name>
</gene>
<dbReference type="AlphaFoldDB" id="A0AAU7MYI8"/>
<dbReference type="EMBL" id="CP157804">
    <property type="protein sequence ID" value="XBQ23309.1"/>
    <property type="molecule type" value="Genomic_DNA"/>
</dbReference>
<sequence length="252" mass="29285">MLKFFRKIRQNLLSEGKTGKYLKYAFGEIILVVIGILIALQINNWNENRKNRLLEQQLLKALLIEFETNLVNLDQVIGFNDSNIKNSISLGQYTGPSLPEFNEKELSELMVGIFKIEPRFMPSQGTVMEVINSGKLSVLSDAKLRKALSDWQSTLESVKRQEDYVVERRDLGHEFFLKQGNFRRHLNIINDPLLDAKPSRFKNNDFTFLENEEFESQLYLFIVASESLKQSFYLPLRSKITDIIKEIESQID</sequence>
<protein>
    <submittedName>
        <fullName evidence="2">DUF6090 family protein</fullName>
    </submittedName>
</protein>
<name>A0AAU7MYI8_9FLAO</name>
<evidence type="ECO:0000313" key="2">
    <source>
        <dbReference type="EMBL" id="XBQ23309.1"/>
    </source>
</evidence>
<dbReference type="KEGG" id="fld:ABNE31_17105"/>
<keyword evidence="1" id="KW-1133">Transmembrane helix</keyword>
<dbReference type="RefSeq" id="WP_349351905.1">
    <property type="nucleotide sequence ID" value="NZ_CP157804.1"/>
</dbReference>